<dbReference type="RefSeq" id="WP_192147213.1">
    <property type="nucleotide sequence ID" value="NZ_JACYXI010000002.1"/>
</dbReference>
<proteinExistence type="predicted"/>
<feature type="domain" description="HTH luxR-type" evidence="1">
    <location>
        <begin position="147"/>
        <end position="212"/>
    </location>
</feature>
<reference evidence="2 3" key="2">
    <citation type="journal article" date="2021" name="Int. J. Syst. Evol. Microbiol.">
        <title>Roseibium litorale sp. nov., isolated from a tidal flat sediment and proposal for the reclassification of Labrenzia polysiphoniae as Roseibium polysiphoniae comb. nov.</title>
        <authorList>
            <person name="Liu Y."/>
            <person name="Pei T."/>
            <person name="Du J."/>
            <person name="Chao M."/>
            <person name="Deng M.R."/>
            <person name="Zhu H."/>
        </authorList>
    </citation>
    <scope>NUCLEOTIDE SEQUENCE [LARGE SCALE GENOMIC DNA]</scope>
    <source>
        <strain evidence="2 3">4C16A</strain>
    </source>
</reference>
<evidence type="ECO:0000259" key="1">
    <source>
        <dbReference type="PROSITE" id="PS50043"/>
    </source>
</evidence>
<dbReference type="InterPro" id="IPR016032">
    <property type="entry name" value="Sig_transdc_resp-reg_C-effctor"/>
</dbReference>
<accession>A0ABR9CJS4</accession>
<protein>
    <recommendedName>
        <fullName evidence="1">HTH luxR-type domain-containing protein</fullName>
    </recommendedName>
</protein>
<dbReference type="InterPro" id="IPR000792">
    <property type="entry name" value="Tscrpt_reg_LuxR_C"/>
</dbReference>
<comment type="caution">
    <text evidence="2">The sequence shown here is derived from an EMBL/GenBank/DDBJ whole genome shotgun (WGS) entry which is preliminary data.</text>
</comment>
<organism evidence="2 3">
    <name type="scientific">Roseibium litorale</name>
    <dbReference type="NCBI Taxonomy" id="2803841"/>
    <lineage>
        <taxon>Bacteria</taxon>
        <taxon>Pseudomonadati</taxon>
        <taxon>Pseudomonadota</taxon>
        <taxon>Alphaproteobacteria</taxon>
        <taxon>Hyphomicrobiales</taxon>
        <taxon>Stappiaceae</taxon>
        <taxon>Roseibium</taxon>
    </lineage>
</organism>
<dbReference type="Proteomes" id="UP000632063">
    <property type="component" value="Unassembled WGS sequence"/>
</dbReference>
<reference evidence="3" key="1">
    <citation type="submission" date="2020-09" db="EMBL/GenBank/DDBJ databases">
        <title>The genome sequence of strain Labrenzia suaedae 4C16A.</title>
        <authorList>
            <person name="Liu Y."/>
        </authorList>
    </citation>
    <scope>NUCLEOTIDE SEQUENCE [LARGE SCALE GENOMIC DNA]</scope>
    <source>
        <strain evidence="3">4C16A</strain>
    </source>
</reference>
<dbReference type="PRINTS" id="PR00038">
    <property type="entry name" value="HTHLUXR"/>
</dbReference>
<dbReference type="InterPro" id="IPR036388">
    <property type="entry name" value="WH-like_DNA-bd_sf"/>
</dbReference>
<dbReference type="EMBL" id="JACYXI010000002">
    <property type="protein sequence ID" value="MBD8891092.1"/>
    <property type="molecule type" value="Genomic_DNA"/>
</dbReference>
<dbReference type="SUPFAM" id="SSF46894">
    <property type="entry name" value="C-terminal effector domain of the bipartite response regulators"/>
    <property type="match status" value="1"/>
</dbReference>
<keyword evidence="3" id="KW-1185">Reference proteome</keyword>
<dbReference type="PROSITE" id="PS50043">
    <property type="entry name" value="HTH_LUXR_2"/>
    <property type="match status" value="1"/>
</dbReference>
<dbReference type="SMART" id="SM00421">
    <property type="entry name" value="HTH_LUXR"/>
    <property type="match status" value="1"/>
</dbReference>
<evidence type="ECO:0000313" key="3">
    <source>
        <dbReference type="Proteomes" id="UP000632063"/>
    </source>
</evidence>
<dbReference type="Gene3D" id="1.10.10.10">
    <property type="entry name" value="Winged helix-like DNA-binding domain superfamily/Winged helix DNA-binding domain"/>
    <property type="match status" value="1"/>
</dbReference>
<dbReference type="Pfam" id="PF00196">
    <property type="entry name" value="GerE"/>
    <property type="match status" value="1"/>
</dbReference>
<name>A0ABR9CJS4_9HYPH</name>
<evidence type="ECO:0000313" key="2">
    <source>
        <dbReference type="EMBL" id="MBD8891092.1"/>
    </source>
</evidence>
<gene>
    <name evidence="2" type="ORF">IG616_06020</name>
</gene>
<sequence length="221" mass="24477">MTTSPFETLTRNALGIWSDTSAGSSPLSDANRFLPLTTGNGINLHSIDMHCDDPGDFSLVPVVEQTSLKRNGVTRLRDYSDQSFIRKHVADPFAATRDSCQPIVETVQARMIDQYIIYDRLILPRKVTTGRAAWAVSIVLPRLILPAVSPSRRVTCRENDVLDRLMLGRTAKQIAAELGLSQRTVEHRIQDLKLKYRADTTPHLIALAIGSRLSEQGQNGG</sequence>